<accession>A0A4Y7TEQ8</accession>
<evidence type="ECO:0000313" key="2">
    <source>
        <dbReference type="Proteomes" id="UP000298030"/>
    </source>
</evidence>
<evidence type="ECO:0000313" key="1">
    <source>
        <dbReference type="EMBL" id="TEB32052.1"/>
    </source>
</evidence>
<organism evidence="1 2">
    <name type="scientific">Coprinellus micaceus</name>
    <name type="common">Glistening ink-cap mushroom</name>
    <name type="synonym">Coprinus micaceus</name>
    <dbReference type="NCBI Taxonomy" id="71717"/>
    <lineage>
        <taxon>Eukaryota</taxon>
        <taxon>Fungi</taxon>
        <taxon>Dikarya</taxon>
        <taxon>Basidiomycota</taxon>
        <taxon>Agaricomycotina</taxon>
        <taxon>Agaricomycetes</taxon>
        <taxon>Agaricomycetidae</taxon>
        <taxon>Agaricales</taxon>
        <taxon>Agaricineae</taxon>
        <taxon>Psathyrellaceae</taxon>
        <taxon>Coprinellus</taxon>
    </lineage>
</organism>
<sequence>MILIAFAPCIYRDLSPSGVSYPHSNLKVSALFSVSPESLFPGSSKDGTGLHHRIAHSLPTHPQCSISVCAAHICSVQAHFTDRWLIAST</sequence>
<reference evidence="1 2" key="1">
    <citation type="journal article" date="2019" name="Nat. Ecol. Evol.">
        <title>Megaphylogeny resolves global patterns of mushroom evolution.</title>
        <authorList>
            <person name="Varga T."/>
            <person name="Krizsan K."/>
            <person name="Foldi C."/>
            <person name="Dima B."/>
            <person name="Sanchez-Garcia M."/>
            <person name="Sanchez-Ramirez S."/>
            <person name="Szollosi G.J."/>
            <person name="Szarkandi J.G."/>
            <person name="Papp V."/>
            <person name="Albert L."/>
            <person name="Andreopoulos W."/>
            <person name="Angelini C."/>
            <person name="Antonin V."/>
            <person name="Barry K.W."/>
            <person name="Bougher N.L."/>
            <person name="Buchanan P."/>
            <person name="Buyck B."/>
            <person name="Bense V."/>
            <person name="Catcheside P."/>
            <person name="Chovatia M."/>
            <person name="Cooper J."/>
            <person name="Damon W."/>
            <person name="Desjardin D."/>
            <person name="Finy P."/>
            <person name="Geml J."/>
            <person name="Haridas S."/>
            <person name="Hughes K."/>
            <person name="Justo A."/>
            <person name="Karasinski D."/>
            <person name="Kautmanova I."/>
            <person name="Kiss B."/>
            <person name="Kocsube S."/>
            <person name="Kotiranta H."/>
            <person name="LaButti K.M."/>
            <person name="Lechner B.E."/>
            <person name="Liimatainen K."/>
            <person name="Lipzen A."/>
            <person name="Lukacs Z."/>
            <person name="Mihaltcheva S."/>
            <person name="Morgado L.N."/>
            <person name="Niskanen T."/>
            <person name="Noordeloos M.E."/>
            <person name="Ohm R.A."/>
            <person name="Ortiz-Santana B."/>
            <person name="Ovrebo C."/>
            <person name="Racz N."/>
            <person name="Riley R."/>
            <person name="Savchenko A."/>
            <person name="Shiryaev A."/>
            <person name="Soop K."/>
            <person name="Spirin V."/>
            <person name="Szebenyi C."/>
            <person name="Tomsovsky M."/>
            <person name="Tulloss R.E."/>
            <person name="Uehling J."/>
            <person name="Grigoriev I.V."/>
            <person name="Vagvolgyi C."/>
            <person name="Papp T."/>
            <person name="Martin F.M."/>
            <person name="Miettinen O."/>
            <person name="Hibbett D.S."/>
            <person name="Nagy L.G."/>
        </authorList>
    </citation>
    <scope>NUCLEOTIDE SEQUENCE [LARGE SCALE GENOMIC DNA]</scope>
    <source>
        <strain evidence="1 2">FP101781</strain>
    </source>
</reference>
<protein>
    <submittedName>
        <fullName evidence="1">Uncharacterized protein</fullName>
    </submittedName>
</protein>
<dbReference type="AlphaFoldDB" id="A0A4Y7TEQ8"/>
<dbReference type="EMBL" id="QPFP01000016">
    <property type="protein sequence ID" value="TEB32052.1"/>
    <property type="molecule type" value="Genomic_DNA"/>
</dbReference>
<dbReference type="Proteomes" id="UP000298030">
    <property type="component" value="Unassembled WGS sequence"/>
</dbReference>
<comment type="caution">
    <text evidence="1">The sequence shown here is derived from an EMBL/GenBank/DDBJ whole genome shotgun (WGS) entry which is preliminary data.</text>
</comment>
<gene>
    <name evidence="1" type="ORF">FA13DRAFT_1731812</name>
</gene>
<proteinExistence type="predicted"/>
<keyword evidence="2" id="KW-1185">Reference proteome</keyword>
<name>A0A4Y7TEQ8_COPMI</name>